<sequence>MEEESVMEPESQGEEVKLPKKPKRRAPRNPHGNNGDAMKHSMKVRKTKGIILANNKPSYCLKRGIGSLQYGGESLRSIHRKKLWRLLKKLLQRHNWVEASGVLSVLLKGTGHDQSLSRNRTKYSAALELLNYIKGETINPRRIQNLYELWMKKIGRLKNWPTKDRFAVQLEFIIFCLLHGRTEDAHQASLCLMQERGFESDPISNLVVGLAFFQLWYSGLPKELQLTELDSSSNSKQSEVLDGNYMSIDNSKEHDAFEAGEAKFSLQCDSNTSIANDKELLEDDVSCPKESMNVDDNEVKDTPHCSFQPQDFHMDSAGKSGDEEYSFSNHSGNLPCVSIFYTRGLPPWLLPLHLPDSHENLEDTLYKHRQLHSDHYKNALKHLRIALYSTPPIMEAFHPLIQMLLLGDLVNEAFDELEKLFQISDTALQLRLKAALVEHFGGADYVKLSTCFEDIMRKDPTCNDSLARLLVMHQRGYYDTEKLAEMIALHLDATYAKCDVWKELASCFLNLCQCTEDRMSACYNGNDGQNQIYLDHSNQIPEIFTNSESGKTWRLRCRWWLNRHFSHSILASDIASGDLELLTYKAAAASHLYGREFKFVVKATECLEKENNVELSSFLQRHVLNSVGFYYNAKINN</sequence>
<keyword evidence="3" id="KW-1185">Reference proteome</keyword>
<dbReference type="Pfam" id="PF14929">
    <property type="entry name" value="TAF1_subA"/>
    <property type="match status" value="1"/>
</dbReference>
<name>A0A8S0UQJ0_OLEEU</name>
<comment type="caution">
    <text evidence="2">The sequence shown here is derived from an EMBL/GenBank/DDBJ whole genome shotgun (WGS) entry which is preliminary data.</text>
</comment>
<dbReference type="EMBL" id="CACTIH010009071">
    <property type="protein sequence ID" value="CAA3022522.1"/>
    <property type="molecule type" value="Genomic_DNA"/>
</dbReference>
<dbReference type="OrthoDB" id="1899337at2759"/>
<protein>
    <submittedName>
        <fullName evidence="2">Uncharacterized protein</fullName>
    </submittedName>
</protein>
<evidence type="ECO:0000256" key="1">
    <source>
        <dbReference type="SAM" id="MobiDB-lite"/>
    </source>
</evidence>
<dbReference type="GO" id="GO:0006360">
    <property type="term" value="P:transcription by RNA polymerase I"/>
    <property type="evidence" value="ECO:0007669"/>
    <property type="project" value="InterPro"/>
</dbReference>
<organism evidence="2 3">
    <name type="scientific">Olea europaea subsp. europaea</name>
    <dbReference type="NCBI Taxonomy" id="158383"/>
    <lineage>
        <taxon>Eukaryota</taxon>
        <taxon>Viridiplantae</taxon>
        <taxon>Streptophyta</taxon>
        <taxon>Embryophyta</taxon>
        <taxon>Tracheophyta</taxon>
        <taxon>Spermatophyta</taxon>
        <taxon>Magnoliopsida</taxon>
        <taxon>eudicotyledons</taxon>
        <taxon>Gunneridae</taxon>
        <taxon>Pentapetalae</taxon>
        <taxon>asterids</taxon>
        <taxon>lamiids</taxon>
        <taxon>Lamiales</taxon>
        <taxon>Oleaceae</taxon>
        <taxon>Oleeae</taxon>
        <taxon>Olea</taxon>
    </lineage>
</organism>
<dbReference type="PANTHER" id="PTHR36720">
    <property type="entry name" value="TAF RNA POLYMERASE I SUBUNIT A"/>
    <property type="match status" value="1"/>
</dbReference>
<accession>A0A8S0UQJ0</accession>
<evidence type="ECO:0000313" key="3">
    <source>
        <dbReference type="Proteomes" id="UP000594638"/>
    </source>
</evidence>
<dbReference type="GO" id="GO:0000120">
    <property type="term" value="C:RNA polymerase I transcription regulator complex"/>
    <property type="evidence" value="ECO:0007669"/>
    <property type="project" value="InterPro"/>
</dbReference>
<evidence type="ECO:0000313" key="2">
    <source>
        <dbReference type="EMBL" id="CAA3022522.1"/>
    </source>
</evidence>
<feature type="region of interest" description="Disordered" evidence="1">
    <location>
        <begin position="1"/>
        <end position="41"/>
    </location>
</feature>
<dbReference type="Gramene" id="OE9A111520T1">
    <property type="protein sequence ID" value="OE9A111520C1"/>
    <property type="gene ID" value="OE9A111520"/>
</dbReference>
<dbReference type="AlphaFoldDB" id="A0A8S0UQJ0"/>
<dbReference type="InterPro" id="IPR039495">
    <property type="entry name" value="TAF1A"/>
</dbReference>
<reference evidence="2 3" key="1">
    <citation type="submission" date="2019-12" db="EMBL/GenBank/DDBJ databases">
        <authorList>
            <person name="Alioto T."/>
            <person name="Alioto T."/>
            <person name="Gomez Garrido J."/>
        </authorList>
    </citation>
    <scope>NUCLEOTIDE SEQUENCE [LARGE SCALE GENOMIC DNA]</scope>
</reference>
<dbReference type="Proteomes" id="UP000594638">
    <property type="component" value="Unassembled WGS sequence"/>
</dbReference>
<feature type="compositionally biased region" description="Basic residues" evidence="1">
    <location>
        <begin position="19"/>
        <end position="28"/>
    </location>
</feature>
<feature type="compositionally biased region" description="Acidic residues" evidence="1">
    <location>
        <begin position="1"/>
        <end position="13"/>
    </location>
</feature>
<dbReference type="PANTHER" id="PTHR36720:SF1">
    <property type="entry name" value="TAF RNA POLYMERASE I SUBUNIT A"/>
    <property type="match status" value="1"/>
</dbReference>
<gene>
    <name evidence="2" type="ORF">OLEA9_A111520</name>
</gene>
<proteinExistence type="predicted"/>